<name>A0ABT1BPE9_9BURK</name>
<organism evidence="5 6">
    <name type="scientific">Ideonella oryzae</name>
    <dbReference type="NCBI Taxonomy" id="2937441"/>
    <lineage>
        <taxon>Bacteria</taxon>
        <taxon>Pseudomonadati</taxon>
        <taxon>Pseudomonadota</taxon>
        <taxon>Betaproteobacteria</taxon>
        <taxon>Burkholderiales</taxon>
        <taxon>Sphaerotilaceae</taxon>
        <taxon>Ideonella</taxon>
    </lineage>
</organism>
<dbReference type="Proteomes" id="UP001204851">
    <property type="component" value="Unassembled WGS sequence"/>
</dbReference>
<dbReference type="EC" id="2.7.7.65" evidence="1"/>
<evidence type="ECO:0000259" key="4">
    <source>
        <dbReference type="PROSITE" id="PS50887"/>
    </source>
</evidence>
<dbReference type="InterPro" id="IPR000160">
    <property type="entry name" value="GGDEF_dom"/>
</dbReference>
<feature type="transmembrane region" description="Helical" evidence="3">
    <location>
        <begin position="33"/>
        <end position="55"/>
    </location>
</feature>
<dbReference type="EMBL" id="JAMXMC010000006">
    <property type="protein sequence ID" value="MCO5977292.1"/>
    <property type="molecule type" value="Genomic_DNA"/>
</dbReference>
<dbReference type="Pfam" id="PF00990">
    <property type="entry name" value="GGDEF"/>
    <property type="match status" value="1"/>
</dbReference>
<feature type="transmembrane region" description="Helical" evidence="3">
    <location>
        <begin position="91"/>
        <end position="109"/>
    </location>
</feature>
<dbReference type="Gene3D" id="3.30.70.270">
    <property type="match status" value="1"/>
</dbReference>
<gene>
    <name evidence="5" type="ORF">M0L44_11265</name>
</gene>
<dbReference type="PANTHER" id="PTHR45138:SF9">
    <property type="entry name" value="DIGUANYLATE CYCLASE DGCM-RELATED"/>
    <property type="match status" value="1"/>
</dbReference>
<evidence type="ECO:0000313" key="6">
    <source>
        <dbReference type="Proteomes" id="UP001204851"/>
    </source>
</evidence>
<feature type="transmembrane region" description="Helical" evidence="3">
    <location>
        <begin position="6"/>
        <end position="26"/>
    </location>
</feature>
<comment type="caution">
    <text evidence="5">The sequence shown here is derived from an EMBL/GenBank/DDBJ whole genome shotgun (WGS) entry which is preliminary data.</text>
</comment>
<dbReference type="CDD" id="cd01949">
    <property type="entry name" value="GGDEF"/>
    <property type="match status" value="1"/>
</dbReference>
<evidence type="ECO:0000313" key="5">
    <source>
        <dbReference type="EMBL" id="MCO5977292.1"/>
    </source>
</evidence>
<dbReference type="InterPro" id="IPR043128">
    <property type="entry name" value="Rev_trsase/Diguanyl_cyclase"/>
</dbReference>
<dbReference type="InterPro" id="IPR029787">
    <property type="entry name" value="Nucleotide_cyclase"/>
</dbReference>
<feature type="transmembrane region" description="Helical" evidence="3">
    <location>
        <begin position="150"/>
        <end position="172"/>
    </location>
</feature>
<dbReference type="NCBIfam" id="TIGR00254">
    <property type="entry name" value="GGDEF"/>
    <property type="match status" value="1"/>
</dbReference>
<dbReference type="PROSITE" id="PS50887">
    <property type="entry name" value="GGDEF"/>
    <property type="match status" value="1"/>
</dbReference>
<dbReference type="SUPFAM" id="SSF55073">
    <property type="entry name" value="Nucleotide cyclase"/>
    <property type="match status" value="1"/>
</dbReference>
<dbReference type="SMART" id="SM00267">
    <property type="entry name" value="GGDEF"/>
    <property type="match status" value="1"/>
</dbReference>
<evidence type="ECO:0000256" key="2">
    <source>
        <dbReference type="ARBA" id="ARBA00034247"/>
    </source>
</evidence>
<keyword evidence="6" id="KW-1185">Reference proteome</keyword>
<comment type="catalytic activity">
    <reaction evidence="2">
        <text>2 GTP = 3',3'-c-di-GMP + 2 diphosphate</text>
        <dbReference type="Rhea" id="RHEA:24898"/>
        <dbReference type="ChEBI" id="CHEBI:33019"/>
        <dbReference type="ChEBI" id="CHEBI:37565"/>
        <dbReference type="ChEBI" id="CHEBI:58805"/>
        <dbReference type="EC" id="2.7.7.65"/>
    </reaction>
</comment>
<feature type="transmembrane region" description="Helical" evidence="3">
    <location>
        <begin position="121"/>
        <end position="138"/>
    </location>
</feature>
<dbReference type="PANTHER" id="PTHR45138">
    <property type="entry name" value="REGULATORY COMPONENTS OF SENSORY TRANSDUCTION SYSTEM"/>
    <property type="match status" value="1"/>
</dbReference>
<reference evidence="5 6" key="1">
    <citation type="submission" date="2022-06" db="EMBL/GenBank/DDBJ databases">
        <title>Ideonella sp. NS12-5 Genome sequencing and assembly.</title>
        <authorList>
            <person name="Jung Y."/>
        </authorList>
    </citation>
    <scope>NUCLEOTIDE SEQUENCE [LARGE SCALE GENOMIC DNA]</scope>
    <source>
        <strain evidence="5 6">NS12-5</strain>
    </source>
</reference>
<evidence type="ECO:0000256" key="1">
    <source>
        <dbReference type="ARBA" id="ARBA00012528"/>
    </source>
</evidence>
<evidence type="ECO:0000256" key="3">
    <source>
        <dbReference type="SAM" id="Phobius"/>
    </source>
</evidence>
<feature type="transmembrane region" description="Helical" evidence="3">
    <location>
        <begin position="192"/>
        <end position="216"/>
    </location>
</feature>
<dbReference type="InterPro" id="IPR050469">
    <property type="entry name" value="Diguanylate_Cyclase"/>
</dbReference>
<keyword evidence="3" id="KW-0472">Membrane</keyword>
<accession>A0ABT1BPE9</accession>
<proteinExistence type="predicted"/>
<keyword evidence="3" id="KW-0812">Transmembrane</keyword>
<feature type="transmembrane region" description="Helical" evidence="3">
    <location>
        <begin position="61"/>
        <end position="79"/>
    </location>
</feature>
<protein>
    <recommendedName>
        <fullName evidence="1">diguanylate cyclase</fullName>
        <ecNumber evidence="1">2.7.7.65</ecNumber>
    </recommendedName>
</protein>
<keyword evidence="3" id="KW-1133">Transmembrane helix</keyword>
<dbReference type="RefSeq" id="WP_252769807.1">
    <property type="nucleotide sequence ID" value="NZ_JAMXMC010000006.1"/>
</dbReference>
<sequence length="391" mass="42349">MPIEALCGIQLALYAAGWALAAWLIVEERPAMLHWMAYGALQAGSVFLALPALSAGTAPPVAALLTSVLGFAAAVRGLDVFVSGRARLDRWGLPLLLATGTGIAAVAVLGRGPAIQARWEGVPYSLGLSLMLLSYAALSWNPLRRSHRAWTTTVLLAPLWSTALLGLLSLWGRTELDDADLQAMRAAARTPNAILTMVMSGVFNIAFLVLLVGRLLTRLREGARVDHLTGVLNRRAIEERLEAAWEQHRRTGCGLAIAMMDLDHFKRINDLQGHEAGDHALALAGETLREQLRPYDSVGRWGGEEFLLIWLSPSVEGVLRSCERLRESLALRAHEQLKTPLTASFGVALLRPSDVAEVDLVRRADAALYQAKREGRDRVCLAGPAPVLHAA</sequence>
<feature type="domain" description="GGDEF" evidence="4">
    <location>
        <begin position="253"/>
        <end position="384"/>
    </location>
</feature>